<dbReference type="AlphaFoldDB" id="A0A8K0G814"/>
<comment type="caution">
    <text evidence="5">The sequence shown here is derived from an EMBL/GenBank/DDBJ whole genome shotgun (WGS) entry which is preliminary data.</text>
</comment>
<dbReference type="Gene3D" id="3.40.50.2000">
    <property type="entry name" value="Glycogen Phosphorylase B"/>
    <property type="match status" value="1"/>
</dbReference>
<evidence type="ECO:0000313" key="6">
    <source>
        <dbReference type="Proteomes" id="UP000801492"/>
    </source>
</evidence>
<evidence type="ECO:0000313" key="5">
    <source>
        <dbReference type="EMBL" id="KAF2888853.1"/>
    </source>
</evidence>
<comment type="similarity">
    <text evidence="1">Belongs to the UDP-glycosyltransferase family.</text>
</comment>
<proteinExistence type="inferred from homology"/>
<dbReference type="PANTHER" id="PTHR48043:SF145">
    <property type="entry name" value="FI06409P-RELATED"/>
    <property type="match status" value="1"/>
</dbReference>
<reference evidence="5" key="1">
    <citation type="submission" date="2019-08" db="EMBL/GenBank/DDBJ databases">
        <title>The genome of the North American firefly Photinus pyralis.</title>
        <authorList>
            <consortium name="Photinus pyralis genome working group"/>
            <person name="Fallon T.R."/>
            <person name="Sander Lower S.E."/>
            <person name="Weng J.-K."/>
        </authorList>
    </citation>
    <scope>NUCLEOTIDE SEQUENCE</scope>
    <source>
        <strain evidence="5">TRF0915ILg1</strain>
        <tissue evidence="5">Whole body</tissue>
    </source>
</reference>
<dbReference type="GO" id="GO:0008194">
    <property type="term" value="F:UDP-glycosyltransferase activity"/>
    <property type="evidence" value="ECO:0007669"/>
    <property type="project" value="InterPro"/>
</dbReference>
<evidence type="ECO:0000256" key="1">
    <source>
        <dbReference type="ARBA" id="ARBA00009995"/>
    </source>
</evidence>
<evidence type="ECO:0008006" key="7">
    <source>
        <dbReference type="Google" id="ProtNLM"/>
    </source>
</evidence>
<accession>A0A8K0G814</accession>
<dbReference type="InterPro" id="IPR002213">
    <property type="entry name" value="UDP_glucos_trans"/>
</dbReference>
<keyword evidence="4" id="KW-0472">Membrane</keyword>
<keyword evidence="4" id="KW-1133">Transmembrane helix</keyword>
<evidence type="ECO:0000256" key="2">
    <source>
        <dbReference type="ARBA" id="ARBA00022676"/>
    </source>
</evidence>
<keyword evidence="6" id="KW-1185">Reference proteome</keyword>
<feature type="transmembrane region" description="Helical" evidence="4">
    <location>
        <begin position="110"/>
        <end position="128"/>
    </location>
</feature>
<dbReference type="OrthoDB" id="5835829at2759"/>
<gene>
    <name evidence="5" type="ORF">ILUMI_17319</name>
</gene>
<name>A0A8K0G814_IGNLU</name>
<evidence type="ECO:0000256" key="4">
    <source>
        <dbReference type="SAM" id="Phobius"/>
    </source>
</evidence>
<keyword evidence="2" id="KW-0328">Glycosyltransferase</keyword>
<evidence type="ECO:0000256" key="3">
    <source>
        <dbReference type="ARBA" id="ARBA00022679"/>
    </source>
</evidence>
<dbReference type="Proteomes" id="UP000801492">
    <property type="component" value="Unassembled WGS sequence"/>
</dbReference>
<protein>
    <recommendedName>
        <fullName evidence="7">UDP-glucuronosyltransferase</fullName>
    </recommendedName>
</protein>
<dbReference type="InterPro" id="IPR050271">
    <property type="entry name" value="UDP-glycosyltransferase"/>
</dbReference>
<dbReference type="EMBL" id="VTPC01073209">
    <property type="protein sequence ID" value="KAF2888853.1"/>
    <property type="molecule type" value="Genomic_DNA"/>
</dbReference>
<organism evidence="5 6">
    <name type="scientific">Ignelater luminosus</name>
    <name type="common">Cucubano</name>
    <name type="synonym">Pyrophorus luminosus</name>
    <dbReference type="NCBI Taxonomy" id="2038154"/>
    <lineage>
        <taxon>Eukaryota</taxon>
        <taxon>Metazoa</taxon>
        <taxon>Ecdysozoa</taxon>
        <taxon>Arthropoda</taxon>
        <taxon>Hexapoda</taxon>
        <taxon>Insecta</taxon>
        <taxon>Pterygota</taxon>
        <taxon>Neoptera</taxon>
        <taxon>Endopterygota</taxon>
        <taxon>Coleoptera</taxon>
        <taxon>Polyphaga</taxon>
        <taxon>Elateriformia</taxon>
        <taxon>Elateroidea</taxon>
        <taxon>Elateridae</taxon>
        <taxon>Agrypninae</taxon>
        <taxon>Pyrophorini</taxon>
        <taxon>Ignelater</taxon>
    </lineage>
</organism>
<dbReference type="Pfam" id="PF00201">
    <property type="entry name" value="UDPGT"/>
    <property type="match status" value="1"/>
</dbReference>
<sequence>MYNAVPVVGIPFRSDQRGNLRRMERRQIAKVVNYRNMTVENLLGTIKEVLSNPVYSKNIKALSKRFKDQPLAPLSKAIFWIEYVIRHGSAEHLVLAARDMDAYATANLDIMAVFLTSIAGIYLAYLFLPTGCRLAFEMLRNHIQAK</sequence>
<keyword evidence="3" id="KW-0808">Transferase</keyword>
<dbReference type="SUPFAM" id="SSF53756">
    <property type="entry name" value="UDP-Glycosyltransferase/glycogen phosphorylase"/>
    <property type="match status" value="1"/>
</dbReference>
<dbReference type="PANTHER" id="PTHR48043">
    <property type="entry name" value="EG:EG0003.4 PROTEIN-RELATED"/>
    <property type="match status" value="1"/>
</dbReference>
<keyword evidence="4" id="KW-0812">Transmembrane</keyword>